<dbReference type="InterPro" id="IPR000644">
    <property type="entry name" value="CBS_dom"/>
</dbReference>
<name>A0A9X2D527_9ACTN</name>
<dbReference type="PANTHER" id="PTHR43773">
    <property type="entry name" value="MAGNESIUM TRANSPORTER MGTE"/>
    <property type="match status" value="1"/>
</dbReference>
<dbReference type="Pfam" id="PF03448">
    <property type="entry name" value="MgtE_N"/>
    <property type="match status" value="1"/>
</dbReference>
<dbReference type="InterPro" id="IPR058838">
    <property type="entry name" value="SH3_actinomycetes"/>
</dbReference>
<dbReference type="InterPro" id="IPR006669">
    <property type="entry name" value="MgtE_transporter"/>
</dbReference>
<dbReference type="SUPFAM" id="SSF158791">
    <property type="entry name" value="MgtE N-terminal domain-like"/>
    <property type="match status" value="1"/>
</dbReference>
<dbReference type="Gene3D" id="3.10.580.10">
    <property type="entry name" value="CBS-domain"/>
    <property type="match status" value="1"/>
</dbReference>
<sequence>MSSSPSRVYVARLVGLPVFDPQGEQVGKVRDLVAAVRSEEHQPRVLGLVLEVFGRRRIFVPMTRVTNVDAERVYTTGLLNMRRFEQRSTETLVIGQMLDRTVTIKETGASGVVYDVGMEQARNRDWVISRIALQEPGKGLRRRGQTHVVEWRDVEGLSRREAAQGATHLLHALNEMRAADAATMIHELPPERRTAVVSALGDERLAEVLEELSEDDQVEILSALEDERAADVLEEMSPDDAADLIAELPPDTAQALLELMEPEEAEDVKRLMSYVEDTAGAMMTPEPVVLAPDATIAEALAHLRRPDLTPSLASQVYVCRTPLETPTGKFLGVAHIQRLLREPPSTLIGGVLDDEMEPMRPEAGKDDVAAYLATYNLVAAAVVDEAGHLLGAVTVDDLLDHLLPEGWRDAAPRRGSIPTAPTPLGRPQGGRRG</sequence>
<proteinExistence type="predicted"/>
<dbReference type="Pfam" id="PF26205">
    <property type="entry name" value="SH3_actinomycetes"/>
    <property type="match status" value="1"/>
</dbReference>
<evidence type="ECO:0000256" key="1">
    <source>
        <dbReference type="PROSITE-ProRule" id="PRU00703"/>
    </source>
</evidence>
<dbReference type="SMART" id="SM00924">
    <property type="entry name" value="MgtE_N"/>
    <property type="match status" value="1"/>
</dbReference>
<dbReference type="Gene3D" id="1.25.60.10">
    <property type="entry name" value="MgtE N-terminal domain-like"/>
    <property type="match status" value="1"/>
</dbReference>
<evidence type="ECO:0000259" key="3">
    <source>
        <dbReference type="PROSITE" id="PS51371"/>
    </source>
</evidence>
<feature type="domain" description="CBS" evidence="3">
    <location>
        <begin position="283"/>
        <end position="355"/>
    </location>
</feature>
<evidence type="ECO:0000313" key="5">
    <source>
        <dbReference type="Proteomes" id="UP001139485"/>
    </source>
</evidence>
<dbReference type="Pfam" id="PF05239">
    <property type="entry name" value="PRC"/>
    <property type="match status" value="1"/>
</dbReference>
<protein>
    <submittedName>
        <fullName evidence="4">CBS domain-containing protein</fullName>
    </submittedName>
</protein>
<reference evidence="4" key="1">
    <citation type="submission" date="2022-05" db="EMBL/GenBank/DDBJ databases">
        <authorList>
            <person name="Tuo L."/>
        </authorList>
    </citation>
    <scope>NUCLEOTIDE SEQUENCE</scope>
    <source>
        <strain evidence="4">BSK12Z-4</strain>
    </source>
</reference>
<dbReference type="SUPFAM" id="SSF54631">
    <property type="entry name" value="CBS-domain pair"/>
    <property type="match status" value="1"/>
</dbReference>
<gene>
    <name evidence="4" type="ORF">M8330_03455</name>
</gene>
<dbReference type="InterPro" id="IPR038076">
    <property type="entry name" value="MgtE_N_sf"/>
</dbReference>
<dbReference type="GO" id="GO:0015095">
    <property type="term" value="F:magnesium ion transmembrane transporter activity"/>
    <property type="evidence" value="ECO:0007669"/>
    <property type="project" value="InterPro"/>
</dbReference>
<dbReference type="EMBL" id="JAMOIL010000002">
    <property type="protein sequence ID" value="MCM0619353.1"/>
    <property type="molecule type" value="Genomic_DNA"/>
</dbReference>
<dbReference type="InterPro" id="IPR006668">
    <property type="entry name" value="Mg_transptr_MgtE_intracell_dom"/>
</dbReference>
<dbReference type="RefSeq" id="WP_250826196.1">
    <property type="nucleotide sequence ID" value="NZ_JAMOIL010000002.1"/>
</dbReference>
<dbReference type="InterPro" id="IPR027275">
    <property type="entry name" value="PRC-brl_dom"/>
</dbReference>
<dbReference type="AlphaFoldDB" id="A0A9X2D527"/>
<dbReference type="PANTHER" id="PTHR43773:SF1">
    <property type="entry name" value="MAGNESIUM TRANSPORTER MGTE"/>
    <property type="match status" value="1"/>
</dbReference>
<dbReference type="CDD" id="cd04606">
    <property type="entry name" value="CBS_pair_Mg_transporter"/>
    <property type="match status" value="1"/>
</dbReference>
<dbReference type="InterPro" id="IPR011033">
    <property type="entry name" value="PRC_barrel-like_sf"/>
</dbReference>
<comment type="caution">
    <text evidence="4">The sequence shown here is derived from an EMBL/GenBank/DDBJ whole genome shotgun (WGS) entry which is preliminary data.</text>
</comment>
<evidence type="ECO:0000256" key="2">
    <source>
        <dbReference type="SAM" id="MobiDB-lite"/>
    </source>
</evidence>
<keyword evidence="5" id="KW-1185">Reference proteome</keyword>
<feature type="region of interest" description="Disordered" evidence="2">
    <location>
        <begin position="409"/>
        <end position="433"/>
    </location>
</feature>
<organism evidence="4 5">
    <name type="scientific">Nocardioides bruguierae</name>
    <dbReference type="NCBI Taxonomy" id="2945102"/>
    <lineage>
        <taxon>Bacteria</taxon>
        <taxon>Bacillati</taxon>
        <taxon>Actinomycetota</taxon>
        <taxon>Actinomycetes</taxon>
        <taxon>Propionibacteriales</taxon>
        <taxon>Nocardioidaceae</taxon>
        <taxon>Nocardioides</taxon>
    </lineage>
</organism>
<evidence type="ECO:0000313" key="4">
    <source>
        <dbReference type="EMBL" id="MCM0619353.1"/>
    </source>
</evidence>
<dbReference type="Proteomes" id="UP001139485">
    <property type="component" value="Unassembled WGS sequence"/>
</dbReference>
<accession>A0A9X2D527</accession>
<dbReference type="Pfam" id="PF00571">
    <property type="entry name" value="CBS"/>
    <property type="match status" value="2"/>
</dbReference>
<dbReference type="PROSITE" id="PS51371">
    <property type="entry name" value="CBS"/>
    <property type="match status" value="1"/>
</dbReference>
<dbReference type="GO" id="GO:0016020">
    <property type="term" value="C:membrane"/>
    <property type="evidence" value="ECO:0007669"/>
    <property type="project" value="InterPro"/>
</dbReference>
<dbReference type="InterPro" id="IPR046342">
    <property type="entry name" value="CBS_dom_sf"/>
</dbReference>
<dbReference type="SUPFAM" id="SSF50346">
    <property type="entry name" value="PRC-barrel domain"/>
    <property type="match status" value="1"/>
</dbReference>
<keyword evidence="1" id="KW-0129">CBS domain</keyword>